<dbReference type="AlphaFoldDB" id="A0A1F7YIJ4"/>
<dbReference type="EMBL" id="MGGL01000013">
    <property type="protein sequence ID" value="OGM26345.1"/>
    <property type="molecule type" value="Genomic_DNA"/>
</dbReference>
<sequence length="139" mass="16511">MELPSNVRIKKGLWNIFPFSKYTAQAIYPNIYFTKDVFEDLKSNSPNPRYIAALKHEQTHIERQKKVGWVNWGLRYIFSPNFRFNEELEAIKSSIKYLKNVKGNFDTARSAKFLSSWLYLWCISYDKAKEQLDGCWIEV</sequence>
<reference evidence="1 2" key="1">
    <citation type="journal article" date="2016" name="Nat. Commun.">
        <title>Thousands of microbial genomes shed light on interconnected biogeochemical processes in an aquifer system.</title>
        <authorList>
            <person name="Anantharaman K."/>
            <person name="Brown C.T."/>
            <person name="Hug L.A."/>
            <person name="Sharon I."/>
            <person name="Castelle C.J."/>
            <person name="Probst A.J."/>
            <person name="Thomas B.C."/>
            <person name="Singh A."/>
            <person name="Wilkins M.J."/>
            <person name="Karaoz U."/>
            <person name="Brodie E.L."/>
            <person name="Williams K.H."/>
            <person name="Hubbard S.S."/>
            <person name="Banfield J.F."/>
        </authorList>
    </citation>
    <scope>NUCLEOTIDE SEQUENCE [LARGE SCALE GENOMIC DNA]</scope>
</reference>
<comment type="caution">
    <text evidence="1">The sequence shown here is derived from an EMBL/GenBank/DDBJ whole genome shotgun (WGS) entry which is preliminary data.</text>
</comment>
<evidence type="ECO:0000313" key="2">
    <source>
        <dbReference type="Proteomes" id="UP000179221"/>
    </source>
</evidence>
<protein>
    <submittedName>
        <fullName evidence="1">Uncharacterized protein</fullName>
    </submittedName>
</protein>
<accession>A0A1F7YIJ4</accession>
<gene>
    <name evidence="1" type="ORF">A2628_03220</name>
</gene>
<evidence type="ECO:0000313" key="1">
    <source>
        <dbReference type="EMBL" id="OGM26345.1"/>
    </source>
</evidence>
<proteinExistence type="predicted"/>
<dbReference type="Proteomes" id="UP000179221">
    <property type="component" value="Unassembled WGS sequence"/>
</dbReference>
<name>A0A1F7YIJ4_9BACT</name>
<organism evidence="1 2">
    <name type="scientific">Candidatus Woesebacteria bacterium RIFCSPHIGHO2_01_FULL_40_22</name>
    <dbReference type="NCBI Taxonomy" id="1802499"/>
    <lineage>
        <taxon>Bacteria</taxon>
        <taxon>Candidatus Woeseibacteriota</taxon>
    </lineage>
</organism>